<feature type="compositionally biased region" description="Basic and acidic residues" evidence="1">
    <location>
        <begin position="270"/>
        <end position="289"/>
    </location>
</feature>
<evidence type="ECO:0000256" key="1">
    <source>
        <dbReference type="SAM" id="MobiDB-lite"/>
    </source>
</evidence>
<proteinExistence type="predicted"/>
<dbReference type="AlphaFoldDB" id="A0A556M9Q9"/>
<evidence type="ECO:0000256" key="2">
    <source>
        <dbReference type="SAM" id="SignalP"/>
    </source>
</evidence>
<dbReference type="EMBL" id="VLPK01000006">
    <property type="protein sequence ID" value="TSJ36608.1"/>
    <property type="molecule type" value="Genomic_DNA"/>
</dbReference>
<dbReference type="OrthoDB" id="6078309at2"/>
<keyword evidence="2" id="KW-0732">Signal</keyword>
<sequence length="521" mass="57262">MKKILFLFLSCLAFENVDAQAPYKTMLKGTQSVTQSNIGGCAIRTMDVGYRLSTLVGEPVVYITLKWEGVTSNSDCLSGQSFGIFLNISAGGFSRYLDAGGSADMKVASGNNQWSENALAGSPNWDKLITEQPDVSGKVKYMSAENAKVIWKKGFNVVGVKIVSYNRETPKDDQKPKIDGFIERSKLLRNNHTNLVHSSPDLTGSRRTELQNKDQAFKDRLAAVTERLNKSYTSPPLSETALFEIDDELSSLEMSDKELAEDIPKLEKWEASEKKSKSDSTQRANEIREQPVAANYTPSAKELEMSKRAAIQTSKDQAEDNAAAAIGGVMAASMGSMLTANLDNGNEDEKLNFYLKGILGLYSYDLPVIENSILDGKNYSSATTTTNSINANASLLFSFFNDKPVRFTFAPFGSYGLNAFSNNRTGTHTVYGTNTAIAIGKKLRLLLKGGYANYQGQGESDLAEAGLDAKSTINYTYEKFSYGTGLYYGFSGHDNFIEFSVSKESIPYFKPRDNQILTYEA</sequence>
<protein>
    <submittedName>
        <fullName evidence="3">Uncharacterized protein</fullName>
    </submittedName>
</protein>
<evidence type="ECO:0000313" key="4">
    <source>
        <dbReference type="Proteomes" id="UP000318733"/>
    </source>
</evidence>
<feature type="region of interest" description="Disordered" evidence="1">
    <location>
        <begin position="270"/>
        <end position="316"/>
    </location>
</feature>
<accession>A0A556M9Q9</accession>
<gene>
    <name evidence="3" type="ORF">FO440_22540</name>
</gene>
<name>A0A556M9Q9_9SPHI</name>
<feature type="chain" id="PRO_5022193566" evidence="2">
    <location>
        <begin position="20"/>
        <end position="521"/>
    </location>
</feature>
<dbReference type="RefSeq" id="WP_144250576.1">
    <property type="nucleotide sequence ID" value="NZ_VLPK01000006.1"/>
</dbReference>
<organism evidence="3 4">
    <name type="scientific">Mucilaginibacter corticis</name>
    <dbReference type="NCBI Taxonomy" id="2597670"/>
    <lineage>
        <taxon>Bacteria</taxon>
        <taxon>Pseudomonadati</taxon>
        <taxon>Bacteroidota</taxon>
        <taxon>Sphingobacteriia</taxon>
        <taxon>Sphingobacteriales</taxon>
        <taxon>Sphingobacteriaceae</taxon>
        <taxon>Mucilaginibacter</taxon>
    </lineage>
</organism>
<comment type="caution">
    <text evidence="3">The sequence shown here is derived from an EMBL/GenBank/DDBJ whole genome shotgun (WGS) entry which is preliminary data.</text>
</comment>
<reference evidence="3 4" key="1">
    <citation type="submission" date="2019-07" db="EMBL/GenBank/DDBJ databases">
        <authorList>
            <person name="Huq M.A."/>
        </authorList>
    </citation>
    <scope>NUCLEOTIDE SEQUENCE [LARGE SCALE GENOMIC DNA]</scope>
    <source>
        <strain evidence="3 4">MAH-19</strain>
    </source>
</reference>
<dbReference type="Proteomes" id="UP000318733">
    <property type="component" value="Unassembled WGS sequence"/>
</dbReference>
<keyword evidence="4" id="KW-1185">Reference proteome</keyword>
<feature type="signal peptide" evidence="2">
    <location>
        <begin position="1"/>
        <end position="19"/>
    </location>
</feature>
<evidence type="ECO:0000313" key="3">
    <source>
        <dbReference type="EMBL" id="TSJ36608.1"/>
    </source>
</evidence>